<feature type="compositionally biased region" description="Polar residues" evidence="1">
    <location>
        <begin position="43"/>
        <end position="52"/>
    </location>
</feature>
<protein>
    <submittedName>
        <fullName evidence="2">Uncharacterized protein</fullName>
    </submittedName>
</protein>
<keyword evidence="3" id="KW-1185">Reference proteome</keyword>
<feature type="region of interest" description="Disordered" evidence="1">
    <location>
        <begin position="1"/>
        <end position="54"/>
    </location>
</feature>
<dbReference type="KEGG" id="glz:GLAREA_09902"/>
<evidence type="ECO:0000313" key="3">
    <source>
        <dbReference type="Proteomes" id="UP000016922"/>
    </source>
</evidence>
<dbReference type="RefSeq" id="XP_008084689.1">
    <property type="nucleotide sequence ID" value="XM_008086498.1"/>
</dbReference>
<feature type="compositionally biased region" description="Low complexity" evidence="1">
    <location>
        <begin position="295"/>
        <end position="306"/>
    </location>
</feature>
<feature type="compositionally biased region" description="Basic and acidic residues" evidence="1">
    <location>
        <begin position="13"/>
        <end position="29"/>
    </location>
</feature>
<dbReference type="AlphaFoldDB" id="S3DA03"/>
<organism evidence="2 3">
    <name type="scientific">Glarea lozoyensis (strain ATCC 20868 / MF5171)</name>
    <dbReference type="NCBI Taxonomy" id="1116229"/>
    <lineage>
        <taxon>Eukaryota</taxon>
        <taxon>Fungi</taxon>
        <taxon>Dikarya</taxon>
        <taxon>Ascomycota</taxon>
        <taxon>Pezizomycotina</taxon>
        <taxon>Leotiomycetes</taxon>
        <taxon>Helotiales</taxon>
        <taxon>Helotiaceae</taxon>
        <taxon>Glarea</taxon>
    </lineage>
</organism>
<proteinExistence type="predicted"/>
<reference evidence="2 3" key="1">
    <citation type="journal article" date="2013" name="BMC Genomics">
        <title>Genomics-driven discovery of the pneumocandin biosynthetic gene cluster in the fungus Glarea lozoyensis.</title>
        <authorList>
            <person name="Chen L."/>
            <person name="Yue Q."/>
            <person name="Zhang X."/>
            <person name="Xiang M."/>
            <person name="Wang C."/>
            <person name="Li S."/>
            <person name="Che Y."/>
            <person name="Ortiz-Lopez F.J."/>
            <person name="Bills G.F."/>
            <person name="Liu X."/>
            <person name="An Z."/>
        </authorList>
    </citation>
    <scope>NUCLEOTIDE SEQUENCE [LARGE SCALE GENOMIC DNA]</scope>
    <source>
        <strain evidence="3">ATCC 20868 / MF5171</strain>
    </source>
</reference>
<sequence length="322" mass="34608">MGSRGRPSLKLSSEARLERRRAQLAESQRKCRARKRMSKTDEQNGSAETSPASLGVDNAVVESNLGDGSRIELHPPTDTACGPVAVSSVAPASHSDSNNQVPKAHFADMKTEQAVLVEGSIAQPCCSTGLNSNQAVLVEGNIDHPGYSMDIHSEQAVLIEGSINQPDWPVDLDVNTWMDGVNIFDTGSFGFEYDDLLDFDFSTVQERDASEAEETVNQSIDASPTTEDSPFSPPSQSFYQNAAALSPYGFENADFTLFDLDPDAVSLISTWDLPSHLYMGADNPTASMSQNEQVNSNTSTSQGGSSLNPPCTTTMPELMAET</sequence>
<name>S3DA03_GLAL2</name>
<accession>S3DA03</accession>
<feature type="region of interest" description="Disordered" evidence="1">
    <location>
        <begin position="208"/>
        <end position="237"/>
    </location>
</feature>
<feature type="compositionally biased region" description="Polar residues" evidence="1">
    <location>
        <begin position="284"/>
        <end position="294"/>
    </location>
</feature>
<evidence type="ECO:0000313" key="2">
    <source>
        <dbReference type="EMBL" id="EPE28781.1"/>
    </source>
</evidence>
<dbReference type="HOGENOM" id="CLU_863433_0_0_1"/>
<gene>
    <name evidence="2" type="ORF">GLAREA_09902</name>
</gene>
<dbReference type="Proteomes" id="UP000016922">
    <property type="component" value="Unassembled WGS sequence"/>
</dbReference>
<feature type="region of interest" description="Disordered" evidence="1">
    <location>
        <begin position="282"/>
        <end position="322"/>
    </location>
</feature>
<feature type="compositionally biased region" description="Polar residues" evidence="1">
    <location>
        <begin position="215"/>
        <end position="228"/>
    </location>
</feature>
<dbReference type="EMBL" id="KE145368">
    <property type="protein sequence ID" value="EPE28781.1"/>
    <property type="molecule type" value="Genomic_DNA"/>
</dbReference>
<dbReference type="GeneID" id="19468949"/>
<evidence type="ECO:0000256" key="1">
    <source>
        <dbReference type="SAM" id="MobiDB-lite"/>
    </source>
</evidence>
<dbReference type="OrthoDB" id="10669089at2759"/>